<dbReference type="GO" id="GO:0034702">
    <property type="term" value="C:monoatomic ion channel complex"/>
    <property type="evidence" value="ECO:0007669"/>
    <property type="project" value="UniProtKB-KW"/>
</dbReference>
<evidence type="ECO:0000256" key="8">
    <source>
        <dbReference type="ARBA" id="ARBA00023065"/>
    </source>
</evidence>
<evidence type="ECO:0000313" key="15">
    <source>
        <dbReference type="Proteomes" id="UP000650467"/>
    </source>
</evidence>
<feature type="transmembrane region" description="Helical" evidence="12">
    <location>
        <begin position="152"/>
        <end position="174"/>
    </location>
</feature>
<dbReference type="Pfam" id="PF00023">
    <property type="entry name" value="Ank"/>
    <property type="match status" value="1"/>
</dbReference>
<dbReference type="SUPFAM" id="SSF51206">
    <property type="entry name" value="cAMP-binding domain-like"/>
    <property type="match status" value="1"/>
</dbReference>
<dbReference type="InterPro" id="IPR018490">
    <property type="entry name" value="cNMP-bd_dom_sf"/>
</dbReference>
<evidence type="ECO:0000256" key="5">
    <source>
        <dbReference type="ARBA" id="ARBA00022826"/>
    </source>
</evidence>
<evidence type="ECO:0000256" key="3">
    <source>
        <dbReference type="ARBA" id="ARBA00022448"/>
    </source>
</evidence>
<feature type="region of interest" description="Disordered" evidence="11">
    <location>
        <begin position="636"/>
        <end position="709"/>
    </location>
</feature>
<keyword evidence="15" id="KW-1185">Reference proteome</keyword>
<dbReference type="InterPro" id="IPR000595">
    <property type="entry name" value="cNMP-bd_dom"/>
</dbReference>
<dbReference type="Pfam" id="PF12796">
    <property type="entry name" value="Ank_2"/>
    <property type="match status" value="2"/>
</dbReference>
<dbReference type="Pfam" id="PF00520">
    <property type="entry name" value="Ion_trans"/>
    <property type="match status" value="1"/>
</dbReference>
<keyword evidence="4 12" id="KW-0812">Transmembrane</keyword>
<keyword evidence="5" id="KW-0633">Potassium transport</keyword>
<evidence type="ECO:0000256" key="9">
    <source>
        <dbReference type="ARBA" id="ARBA00023136"/>
    </source>
</evidence>
<reference evidence="14" key="1">
    <citation type="journal article" date="2020" name="bioRxiv">
        <title>Comparative genomics of Chlamydomonas.</title>
        <authorList>
            <person name="Craig R.J."/>
            <person name="Hasan A.R."/>
            <person name="Ness R.W."/>
            <person name="Keightley P.D."/>
        </authorList>
    </citation>
    <scope>NUCLEOTIDE SEQUENCE</scope>
    <source>
        <strain evidence="14">SAG 7.73</strain>
    </source>
</reference>
<comment type="subcellular location">
    <subcellularLocation>
        <location evidence="1">Membrane</location>
        <topology evidence="1">Multi-pass membrane protein</topology>
    </subcellularLocation>
</comment>
<keyword evidence="3" id="KW-0813">Transport</keyword>
<feature type="transmembrane region" description="Helical" evidence="12">
    <location>
        <begin position="342"/>
        <end position="368"/>
    </location>
</feature>
<dbReference type="PANTHER" id="PTHR45743:SF2">
    <property type="entry name" value="POTASSIUM CHANNEL AKT1"/>
    <property type="match status" value="1"/>
</dbReference>
<protein>
    <recommendedName>
        <fullName evidence="13">Cyclic nucleotide-binding domain-containing protein</fullName>
    </recommendedName>
</protein>
<dbReference type="GO" id="GO:0005249">
    <property type="term" value="F:voltage-gated potassium channel activity"/>
    <property type="evidence" value="ECO:0007669"/>
    <property type="project" value="InterPro"/>
</dbReference>
<dbReference type="InterPro" id="IPR045319">
    <property type="entry name" value="KAT/AKT"/>
</dbReference>
<feature type="region of interest" description="Disordered" evidence="11">
    <location>
        <begin position="1337"/>
        <end position="1412"/>
    </location>
</feature>
<feature type="transmembrane region" description="Helical" evidence="12">
    <location>
        <begin position="115"/>
        <end position="132"/>
    </location>
</feature>
<evidence type="ECO:0000256" key="4">
    <source>
        <dbReference type="ARBA" id="ARBA00022692"/>
    </source>
</evidence>
<keyword evidence="6" id="KW-0407">Ion channel</keyword>
<keyword evidence="8" id="KW-0406">Ion transport</keyword>
<dbReference type="OrthoDB" id="2012993at2759"/>
<feature type="region of interest" description="Disordered" evidence="11">
    <location>
        <begin position="24"/>
        <end position="81"/>
    </location>
</feature>
<keyword evidence="7 12" id="KW-1133">Transmembrane helix</keyword>
<evidence type="ECO:0000256" key="10">
    <source>
        <dbReference type="PROSITE-ProRule" id="PRU00023"/>
    </source>
</evidence>
<dbReference type="PROSITE" id="PS50042">
    <property type="entry name" value="CNMP_BINDING_3"/>
    <property type="match status" value="1"/>
</dbReference>
<comment type="caution">
    <text evidence="14">The sequence shown here is derived from an EMBL/GenBank/DDBJ whole genome shotgun (WGS) entry which is preliminary data.</text>
</comment>
<feature type="region of interest" description="Disordered" evidence="11">
    <location>
        <begin position="1291"/>
        <end position="1315"/>
    </location>
</feature>
<feature type="repeat" description="ANK" evidence="10">
    <location>
        <begin position="1222"/>
        <end position="1254"/>
    </location>
</feature>
<dbReference type="Gene3D" id="2.60.120.10">
    <property type="entry name" value="Jelly Rolls"/>
    <property type="match status" value="1"/>
</dbReference>
<feature type="transmembrane region" description="Helical" evidence="12">
    <location>
        <begin position="272"/>
        <end position="294"/>
    </location>
</feature>
<evidence type="ECO:0000313" key="14">
    <source>
        <dbReference type="EMBL" id="KAG2444345.1"/>
    </source>
</evidence>
<keyword evidence="9 12" id="KW-0472">Membrane</keyword>
<accession>A0A835WBP8</accession>
<feature type="repeat" description="ANK" evidence="10">
    <location>
        <begin position="892"/>
        <end position="924"/>
    </location>
</feature>
<dbReference type="SUPFAM" id="SSF48403">
    <property type="entry name" value="Ankyrin repeat"/>
    <property type="match status" value="1"/>
</dbReference>
<evidence type="ECO:0000256" key="6">
    <source>
        <dbReference type="ARBA" id="ARBA00022882"/>
    </source>
</evidence>
<feature type="compositionally biased region" description="Low complexity" evidence="11">
    <location>
        <begin position="1365"/>
        <end position="1382"/>
    </location>
</feature>
<keyword evidence="10" id="KW-0040">ANK repeat</keyword>
<dbReference type="Gene3D" id="1.10.287.70">
    <property type="match status" value="1"/>
</dbReference>
<dbReference type="EMBL" id="JAEHOC010000002">
    <property type="protein sequence ID" value="KAG2444345.1"/>
    <property type="molecule type" value="Genomic_DNA"/>
</dbReference>
<dbReference type="InterPro" id="IPR014710">
    <property type="entry name" value="RmlC-like_jellyroll"/>
</dbReference>
<keyword evidence="6" id="KW-0851">Voltage-gated channel</keyword>
<feature type="compositionally biased region" description="Low complexity" evidence="11">
    <location>
        <begin position="1558"/>
        <end position="1573"/>
    </location>
</feature>
<dbReference type="InterPro" id="IPR002110">
    <property type="entry name" value="Ankyrin_rpt"/>
</dbReference>
<feature type="compositionally biased region" description="Basic residues" evidence="11">
    <location>
        <begin position="1347"/>
        <end position="1363"/>
    </location>
</feature>
<feature type="compositionally biased region" description="Low complexity" evidence="11">
    <location>
        <begin position="1390"/>
        <end position="1412"/>
    </location>
</feature>
<evidence type="ECO:0000256" key="2">
    <source>
        <dbReference type="ARBA" id="ARBA00007929"/>
    </source>
</evidence>
<keyword evidence="5" id="KW-0631">Potassium channel</keyword>
<feature type="region of interest" description="Disordered" evidence="11">
    <location>
        <begin position="1530"/>
        <end position="1573"/>
    </location>
</feature>
<dbReference type="InterPro" id="IPR005821">
    <property type="entry name" value="Ion_trans_dom"/>
</dbReference>
<keyword evidence="5" id="KW-0630">Potassium</keyword>
<evidence type="ECO:0000256" key="12">
    <source>
        <dbReference type="SAM" id="Phobius"/>
    </source>
</evidence>
<sequence length="1787" mass="181714">MARYHATMHRSVAAAAANAALTANSPDRSHMGSRGGGYGSVHGGGSVHSGGGGSHHGGGGGGSRHGGGGGEGSRHGGPWGLFGRADQGDMETRTWTQWWRDLWLRLLIHPGSIRYQRWFYFSVTVSLLAGWLEPYHMAFGGRTRLKDAPLSFWAVSEFIAVIVFTADLVAKFFVAFFDNDTGMLVTSPARIARSYVLSLKFVFDLVSAVPLDWIVLDPMMAAGVGAQQVAGASFIKMIQLVRLYRLFEFFHLLDYSLALSQGALMVVRNTTYVFYVTHWAACMFFLIAQIEGLSADSWVGRNADRFEGAPAVEQYLLSLYFSVSAFTGLGDGALYAGTVPEAAFMIVYLLFNLFLGAYILGTVTMLVVKGDKRSKQFRDRMYTLADFSKTNELPQSLHSAMKEHLDVTFHAEHASDEQVLAIYPTTIRRKVLRHLYLQPVKGCYLFKGCKQRFLDAFLTAARVELFMPGVQILTPGDNVSELLLIVSGEVAVAQHRLNIAAAYGAFAASAGGASAQDDASSHHTTTTHYAAANAKHGGLLPKADAGHRPFTAVGDSAHPPSGGGSHHRVSIVANAGADASAHNGLGYGGTTSGLAHDASTRSGYGGGGGPRRLAGSALFSFINNGLEGWTHRGHANGGGAGVGGEIVRPQTQSGGAAGGARSLRFPPPAATSGAAGNAPTAPGGVRVGSVMSGGGGPDSSTHGSSVHSGIAAFDDGGSVQLRSAGAPMAEVPYFTDVPSHEGVTSTTVVRALSLPKAAWELLVEQFPAQARIVLENLQSRHEGEMYTALHNAALQSQLTAEQLGTAVALIKAKDGLDSVDPQLVAETRAALTQSQMDQLTRLDDVRGLVRAHVRKVDQMRTYRFLQQASGGDVETLRSMLNQGMSPNAADYDGRTGLMLAAAAGHEEVVRLLLDHGSKADQQDRFGNSAMFEAVKAGHDKVIDLLLGYGATIGMDGLAVAGTMCTAVFEGDLVKLQRLLKAGAPPDACDYDKRCALHIAGAEGNLAAVKLLVEEGGADPGFQDRWGNTALDEARRVGAAPVVAYLERLMAADSRAEADERWRRTAKRDFLSAAATGDTQLLARLLGGGAPPPCAHTALLTAASEGRADVITALARWSGGGIIARAGGLALLEAADMGHVGAVRALLRVGAKLLQPQPLAAGIATDGADGTNATATAGVTQGQLQAMLEGGVLRGDLRVVAALLEAGVRVVATATYGSSSGGGVDTVLHVAASSGNLEIVRLLVEVGGASPAATNAAGATAAALAAAAAARHVGSRNHREVSEYLTWALEQQQQPQGSAADGASDSVGGGVSGAPAATPATAQVAAAALAKYGPLPDYASDDGDLSSRRKHNPRKVRHAHKSKAKVVAYVDSSCSSDSSDGGAAAVGGERGASAGRRQSLGGLGSRSGLRRVSSMRMLAQGPRDDDTVIALRANMASGTGSAFSTPTATASGHAPPVLAAGGAAAAGALPTLPGGIGGGKHGLADGGFAPEAAAGASAGASEGRGMFRVPSSDLLLAVAPAAERDAAAVSGAGGAAGDASGAMPSRLRSALKPQRSLRPDAAAAAAGSPGAAVGAPSAMARVDSAASAGGGVRWQELLQEVSDDPGGPQAAAAVPGTVAAPQADQGAIGPAAGSAAAAMHLPPAFGRSSAPVVGPLPSPTAAPGTSGRVASRLSGAVHAAGEERPGSPSIYSAVLPPPPILAIAAGATAAAAAGAASPRLGGPTPAALPANAPAAALATAAAWNAPSRVSHAPVLGVSAAAAAVPLSASAAAASAGGSRTCRTVGRRQ</sequence>
<gene>
    <name evidence="14" type="ORF">HXX76_001101</name>
</gene>
<dbReference type="Gene3D" id="1.25.40.20">
    <property type="entry name" value="Ankyrin repeat-containing domain"/>
    <property type="match status" value="4"/>
</dbReference>
<feature type="domain" description="Cyclic nucleotide-binding" evidence="13">
    <location>
        <begin position="445"/>
        <end position="492"/>
    </location>
</feature>
<dbReference type="SMART" id="SM00248">
    <property type="entry name" value="ANK"/>
    <property type="match status" value="6"/>
</dbReference>
<evidence type="ECO:0000256" key="1">
    <source>
        <dbReference type="ARBA" id="ARBA00004141"/>
    </source>
</evidence>
<dbReference type="PROSITE" id="PS50088">
    <property type="entry name" value="ANK_REPEAT"/>
    <property type="match status" value="2"/>
</dbReference>
<name>A0A835WBP8_CHLIN</name>
<proteinExistence type="inferred from homology"/>
<feature type="compositionally biased region" description="Low complexity" evidence="11">
    <location>
        <begin position="1295"/>
        <end position="1305"/>
    </location>
</feature>
<evidence type="ECO:0000256" key="11">
    <source>
        <dbReference type="SAM" id="MobiDB-lite"/>
    </source>
</evidence>
<feature type="compositionally biased region" description="Gly residues" evidence="11">
    <location>
        <begin position="33"/>
        <end position="80"/>
    </location>
</feature>
<dbReference type="PANTHER" id="PTHR45743">
    <property type="entry name" value="POTASSIUM CHANNEL AKT1"/>
    <property type="match status" value="1"/>
</dbReference>
<dbReference type="InterPro" id="IPR036770">
    <property type="entry name" value="Ankyrin_rpt-contain_sf"/>
</dbReference>
<organism evidence="14 15">
    <name type="scientific">Chlamydomonas incerta</name>
    <dbReference type="NCBI Taxonomy" id="51695"/>
    <lineage>
        <taxon>Eukaryota</taxon>
        <taxon>Viridiplantae</taxon>
        <taxon>Chlorophyta</taxon>
        <taxon>core chlorophytes</taxon>
        <taxon>Chlorophyceae</taxon>
        <taxon>CS clade</taxon>
        <taxon>Chlamydomonadales</taxon>
        <taxon>Chlamydomonadaceae</taxon>
        <taxon>Chlamydomonas</taxon>
    </lineage>
</organism>
<comment type="similarity">
    <text evidence="2">Belongs to the potassium channel family. Plant (TC 1.A.1.4) subfamily.</text>
</comment>
<dbReference type="PROSITE" id="PS50297">
    <property type="entry name" value="ANK_REP_REGION"/>
    <property type="match status" value="2"/>
</dbReference>
<feature type="transmembrane region" description="Helical" evidence="12">
    <location>
        <begin position="315"/>
        <end position="336"/>
    </location>
</feature>
<evidence type="ECO:0000256" key="7">
    <source>
        <dbReference type="ARBA" id="ARBA00022989"/>
    </source>
</evidence>
<dbReference type="Proteomes" id="UP000650467">
    <property type="component" value="Unassembled WGS sequence"/>
</dbReference>
<feature type="compositionally biased region" description="Low complexity" evidence="11">
    <location>
        <begin position="670"/>
        <end position="690"/>
    </location>
</feature>
<dbReference type="SUPFAM" id="SSF81324">
    <property type="entry name" value="Voltage-gated potassium channels"/>
    <property type="match status" value="1"/>
</dbReference>
<evidence type="ECO:0000259" key="13">
    <source>
        <dbReference type="PROSITE" id="PS50042"/>
    </source>
</evidence>